<dbReference type="GO" id="GO:0031405">
    <property type="term" value="F:lipoic acid binding"/>
    <property type="evidence" value="ECO:0007669"/>
    <property type="project" value="TreeGrafter"/>
</dbReference>
<dbReference type="EC" id="2.3.1.61" evidence="7"/>
<dbReference type="Proteomes" id="UP000001732">
    <property type="component" value="Chromosome"/>
</dbReference>
<dbReference type="eggNOG" id="COG0508">
    <property type="taxonomic scope" value="Bacteria"/>
</dbReference>
<keyword evidence="4" id="KW-0450">Lipoyl</keyword>
<reference evidence="7 8" key="2">
    <citation type="journal article" date="2014" name="Genome Announc.">
        <title>Complete Genome Sequence of Coprothermobacter proteolyticus DSM 5265.</title>
        <authorList>
            <person name="Alexiev A."/>
            <person name="Coil D.A."/>
            <person name="Badger J.H."/>
            <person name="Enticknap J."/>
            <person name="Ward N."/>
            <person name="Robb F.T."/>
            <person name="Eisen J.A."/>
        </authorList>
    </citation>
    <scope>NUCLEOTIDE SEQUENCE [LARGE SCALE GENOMIC DNA]</scope>
    <source>
        <strain evidence="8">ATCC 35245 / DSM 5265 / OCM 4 / BT</strain>
    </source>
</reference>
<dbReference type="InterPro" id="IPR000089">
    <property type="entry name" value="Biotin_lipoyl"/>
</dbReference>
<dbReference type="InterPro" id="IPR003016">
    <property type="entry name" value="2-oxoA_DH_lipoyl-BS"/>
</dbReference>
<protein>
    <submittedName>
        <fullName evidence="7">Dihydrolipoyllysine-residue succinyltransferase component of 2-oxoglutarate dehydrogenase complex (E2)(Dihydrolipoamide succinyltransferase component of 2-oxoglutaratedehydrogenase complex)</fullName>
        <ecNumber evidence="7">2.3.1.61</ecNumber>
    </submittedName>
</protein>
<evidence type="ECO:0000256" key="4">
    <source>
        <dbReference type="ARBA" id="ARBA00022823"/>
    </source>
</evidence>
<gene>
    <name evidence="7" type="ordered locus">COPRO5265_1372</name>
</gene>
<keyword evidence="8" id="KW-1185">Reference proteome</keyword>
<dbReference type="SUPFAM" id="SSF51230">
    <property type="entry name" value="Single hybrid motif"/>
    <property type="match status" value="1"/>
</dbReference>
<comment type="cofactor">
    <cofactor evidence="1">
        <name>(R)-lipoate</name>
        <dbReference type="ChEBI" id="CHEBI:83088"/>
    </cofactor>
</comment>
<dbReference type="RefSeq" id="WP_012544462.1">
    <property type="nucleotide sequence ID" value="NC_011295.1"/>
</dbReference>
<dbReference type="AlphaFoldDB" id="B5Y5Z4"/>
<evidence type="ECO:0000256" key="2">
    <source>
        <dbReference type="ARBA" id="ARBA00011484"/>
    </source>
</evidence>
<dbReference type="PANTHER" id="PTHR43178">
    <property type="entry name" value="DIHYDROLIPOAMIDE ACETYLTRANSFERASE COMPONENT OF PYRUVATE DEHYDROGENASE COMPLEX"/>
    <property type="match status" value="1"/>
</dbReference>
<dbReference type="GO" id="GO:0004149">
    <property type="term" value="F:dihydrolipoyllysine-residue succinyltransferase activity"/>
    <property type="evidence" value="ECO:0007669"/>
    <property type="project" value="UniProtKB-EC"/>
</dbReference>
<keyword evidence="5 7" id="KW-0012">Acyltransferase</keyword>
<sequence>MEVLVPVLGLGVEKVEIVKFYKKEGERVEKGEPLVQVITSKITTDIEAPATGIVKKLYGAEGDQIPVQQKIAEIETEG</sequence>
<dbReference type="GO" id="GO:0016407">
    <property type="term" value="F:acetyltransferase activity"/>
    <property type="evidence" value="ECO:0007669"/>
    <property type="project" value="TreeGrafter"/>
</dbReference>
<evidence type="ECO:0000313" key="8">
    <source>
        <dbReference type="Proteomes" id="UP000001732"/>
    </source>
</evidence>
<dbReference type="PROSITE" id="PS00189">
    <property type="entry name" value="LIPOYL"/>
    <property type="match status" value="1"/>
</dbReference>
<feature type="domain" description="Lipoyl-binding" evidence="6">
    <location>
        <begin position="1"/>
        <end position="75"/>
    </location>
</feature>
<dbReference type="GO" id="GO:0005737">
    <property type="term" value="C:cytoplasm"/>
    <property type="evidence" value="ECO:0007669"/>
    <property type="project" value="TreeGrafter"/>
</dbReference>
<evidence type="ECO:0000256" key="5">
    <source>
        <dbReference type="ARBA" id="ARBA00023315"/>
    </source>
</evidence>
<dbReference type="Pfam" id="PF00364">
    <property type="entry name" value="Biotin_lipoyl"/>
    <property type="match status" value="1"/>
</dbReference>
<reference evidence="8" key="1">
    <citation type="submission" date="2008-08" db="EMBL/GenBank/DDBJ databases">
        <title>The complete genome sequence of Coprothermobacter proteolyticus strain ATCC 5245 / DSM 5265 / BT.</title>
        <authorList>
            <person name="Dodson R.J."/>
            <person name="Durkin A.S."/>
            <person name="Wu M."/>
            <person name="Eisen J."/>
            <person name="Sutton G."/>
        </authorList>
    </citation>
    <scope>NUCLEOTIDE SEQUENCE [LARGE SCALE GENOMIC DNA]</scope>
    <source>
        <strain evidence="8">ATCC 35245 / DSM 5265 / OCM 4 / BT</strain>
    </source>
</reference>
<dbReference type="KEGG" id="cpo:COPRO5265_1372"/>
<evidence type="ECO:0000256" key="3">
    <source>
        <dbReference type="ARBA" id="ARBA00022679"/>
    </source>
</evidence>
<comment type="subunit">
    <text evidence="2">Forms a 24-polypeptide structural core with octahedral symmetry.</text>
</comment>
<keyword evidence="3 7" id="KW-0808">Transferase</keyword>
<dbReference type="InterPro" id="IPR050743">
    <property type="entry name" value="2-oxoacid_DH_E2_comp"/>
</dbReference>
<evidence type="ECO:0000259" key="6">
    <source>
        <dbReference type="PROSITE" id="PS50968"/>
    </source>
</evidence>
<dbReference type="CDD" id="cd06849">
    <property type="entry name" value="lipoyl_domain"/>
    <property type="match status" value="1"/>
</dbReference>
<dbReference type="PANTHER" id="PTHR43178:SF5">
    <property type="entry name" value="LIPOAMIDE ACYLTRANSFERASE COMPONENT OF BRANCHED-CHAIN ALPHA-KETO ACID DEHYDROGENASE COMPLEX, MITOCHONDRIAL"/>
    <property type="match status" value="1"/>
</dbReference>
<evidence type="ECO:0000313" key="7">
    <source>
        <dbReference type="EMBL" id="ACI17810.1"/>
    </source>
</evidence>
<dbReference type="PROSITE" id="PS50968">
    <property type="entry name" value="BIOTINYL_LIPOYL"/>
    <property type="match status" value="1"/>
</dbReference>
<dbReference type="STRING" id="309798.COPRO5265_1372"/>
<organism evidence="7 8">
    <name type="scientific">Coprothermobacter proteolyticus (strain ATCC 35245 / DSM 5265 / OCM 4 / BT)</name>
    <dbReference type="NCBI Taxonomy" id="309798"/>
    <lineage>
        <taxon>Bacteria</taxon>
        <taxon>Pseudomonadati</taxon>
        <taxon>Coprothermobacterota</taxon>
        <taxon>Coprothermobacteria</taxon>
        <taxon>Coprothermobacterales</taxon>
        <taxon>Coprothermobacteraceae</taxon>
        <taxon>Coprothermobacter</taxon>
    </lineage>
</organism>
<accession>B5Y5Z4</accession>
<dbReference type="HOGENOM" id="CLU_016733_7_6_9"/>
<dbReference type="InterPro" id="IPR011053">
    <property type="entry name" value="Single_hybrid_motif"/>
</dbReference>
<dbReference type="EMBL" id="CP001145">
    <property type="protein sequence ID" value="ACI17810.1"/>
    <property type="molecule type" value="Genomic_DNA"/>
</dbReference>
<proteinExistence type="predicted"/>
<evidence type="ECO:0000256" key="1">
    <source>
        <dbReference type="ARBA" id="ARBA00001938"/>
    </source>
</evidence>
<dbReference type="Gene3D" id="2.40.50.100">
    <property type="match status" value="1"/>
</dbReference>
<name>B5Y5Z4_COPPD</name>